<dbReference type="EMBL" id="JALBUF010000001">
    <property type="protein sequence ID" value="MCI0181813.1"/>
    <property type="molecule type" value="Genomic_DNA"/>
</dbReference>
<evidence type="ECO:0000313" key="1">
    <source>
        <dbReference type="EMBL" id="MCI0181813.1"/>
    </source>
</evidence>
<dbReference type="Proteomes" id="UP001139263">
    <property type="component" value="Unassembled WGS sequence"/>
</dbReference>
<dbReference type="CDD" id="cd10155">
    <property type="entry name" value="BsYrkD-like_DUF156"/>
    <property type="match status" value="1"/>
</dbReference>
<organism evidence="1 2">
    <name type="scientific">Sulfoacidibacillus ferrooxidans</name>
    <dbReference type="NCBI Taxonomy" id="2005001"/>
    <lineage>
        <taxon>Bacteria</taxon>
        <taxon>Bacillati</taxon>
        <taxon>Bacillota</taxon>
        <taxon>Bacilli</taxon>
        <taxon>Bacillales</taxon>
        <taxon>Alicyclobacillaceae</taxon>
        <taxon>Sulfoacidibacillus</taxon>
    </lineage>
</organism>
<dbReference type="GO" id="GO:0045892">
    <property type="term" value="P:negative regulation of DNA-templated transcription"/>
    <property type="evidence" value="ECO:0007669"/>
    <property type="project" value="UniProtKB-ARBA"/>
</dbReference>
<dbReference type="AlphaFoldDB" id="A0A9X1V800"/>
<sequence>MESDTLNNSTTYPKPIKNRLRRIEGQLRGVLNMMEREQGCRDVMTQLSAIRAGVERVQMYVIATNMERCIREEVTSGQPSTEAIEEAIRALMKTT</sequence>
<dbReference type="RefSeq" id="WP_241711447.1">
    <property type="nucleotide sequence ID" value="NZ_JALBUF010000001.1"/>
</dbReference>
<keyword evidence="2" id="KW-1185">Reference proteome</keyword>
<dbReference type="GO" id="GO:0046872">
    <property type="term" value="F:metal ion binding"/>
    <property type="evidence" value="ECO:0007669"/>
    <property type="project" value="InterPro"/>
</dbReference>
<name>A0A9X1V800_9BACL</name>
<dbReference type="PANTHER" id="PTHR33677:SF5">
    <property type="entry name" value="TRANSCRIPTIONAL REPRESSOR FRMR"/>
    <property type="match status" value="1"/>
</dbReference>
<comment type="caution">
    <text evidence="1">The sequence shown here is derived from an EMBL/GenBank/DDBJ whole genome shotgun (WGS) entry which is preliminary data.</text>
</comment>
<gene>
    <name evidence="1" type="primary">csoR_1</name>
    <name evidence="1" type="ORF">MM817_00058</name>
</gene>
<reference evidence="1" key="1">
    <citation type="submission" date="2022-03" db="EMBL/GenBank/DDBJ databases">
        <title>Draft Genome Sequence of Firmicute Strain S0AB, a Heterotrophic Iron/Sulfur-Oxidizing Extreme Acidophile.</title>
        <authorList>
            <person name="Vergara E."/>
            <person name="Pakostova E."/>
            <person name="Johnson D.B."/>
            <person name="Holmes D.S."/>
        </authorList>
    </citation>
    <scope>NUCLEOTIDE SEQUENCE</scope>
    <source>
        <strain evidence="1">S0AB</strain>
    </source>
</reference>
<dbReference type="Pfam" id="PF02583">
    <property type="entry name" value="Trns_repr_metal"/>
    <property type="match status" value="1"/>
</dbReference>
<proteinExistence type="predicted"/>
<dbReference type="PANTHER" id="PTHR33677">
    <property type="entry name" value="TRANSCRIPTIONAL REPRESSOR FRMR-RELATED"/>
    <property type="match status" value="1"/>
</dbReference>
<dbReference type="InterPro" id="IPR038390">
    <property type="entry name" value="Metal_Tscrpt_repr_sf"/>
</dbReference>
<dbReference type="InterPro" id="IPR003735">
    <property type="entry name" value="Metal_Tscrpt_repr"/>
</dbReference>
<protein>
    <submittedName>
        <fullName evidence="1">Copper-sensing transcriptional repressor CsoR</fullName>
    </submittedName>
</protein>
<dbReference type="Gene3D" id="1.20.58.1000">
    <property type="entry name" value="Metal-sensitive repressor, helix protomer"/>
    <property type="match status" value="1"/>
</dbReference>
<dbReference type="GO" id="GO:0003677">
    <property type="term" value="F:DNA binding"/>
    <property type="evidence" value="ECO:0007669"/>
    <property type="project" value="InterPro"/>
</dbReference>
<evidence type="ECO:0000313" key="2">
    <source>
        <dbReference type="Proteomes" id="UP001139263"/>
    </source>
</evidence>
<accession>A0A9X1V800</accession>